<dbReference type="GO" id="GO:0004222">
    <property type="term" value="F:metalloendopeptidase activity"/>
    <property type="evidence" value="ECO:0007669"/>
    <property type="project" value="InterPro"/>
</dbReference>
<feature type="binding site" description="in inhibited form" evidence="14">
    <location>
        <position position="99"/>
    </location>
    <ligand>
        <name>Zn(2+)</name>
        <dbReference type="ChEBI" id="CHEBI:29105"/>
        <label>2</label>
        <note>catalytic</note>
    </ligand>
</feature>
<feature type="binding site" evidence="14">
    <location>
        <position position="324"/>
    </location>
    <ligand>
        <name>Ca(2+)</name>
        <dbReference type="ChEBI" id="CHEBI:29108"/>
        <label>4</label>
    </ligand>
</feature>
<dbReference type="InterPro" id="IPR033739">
    <property type="entry name" value="M10A_MMP"/>
</dbReference>
<dbReference type="Gene3D" id="2.110.10.10">
    <property type="entry name" value="Hemopexin-like domain"/>
    <property type="match status" value="1"/>
</dbReference>
<dbReference type="GO" id="GO:0031012">
    <property type="term" value="C:extracellular matrix"/>
    <property type="evidence" value="ECO:0007669"/>
    <property type="project" value="InterPro"/>
</dbReference>
<evidence type="ECO:0000313" key="18">
    <source>
        <dbReference type="Proteomes" id="UP000694892"/>
    </source>
</evidence>
<dbReference type="InterPro" id="IPR006026">
    <property type="entry name" value="Peptidase_Metallo"/>
</dbReference>
<feature type="binding site" evidence="14">
    <location>
        <position position="179"/>
    </location>
    <ligand>
        <name>Ca(2+)</name>
        <dbReference type="ChEBI" id="CHEBI:29108"/>
        <label>2</label>
    </ligand>
</feature>
<dbReference type="InterPro" id="IPR021190">
    <property type="entry name" value="Pept_M10A"/>
</dbReference>
<reference evidence="18" key="1">
    <citation type="journal article" date="2016" name="Nature">
        <title>Genome evolution in the allotetraploid frog Xenopus laevis.</title>
        <authorList>
            <person name="Session A.M."/>
            <person name="Uno Y."/>
            <person name="Kwon T."/>
            <person name="Chapman J.A."/>
            <person name="Toyoda A."/>
            <person name="Takahashi S."/>
            <person name="Fukui A."/>
            <person name="Hikosaka A."/>
            <person name="Suzuki A."/>
            <person name="Kondo M."/>
            <person name="van Heeringen S.J."/>
            <person name="Quigley I."/>
            <person name="Heinz S."/>
            <person name="Ogino H."/>
            <person name="Ochi H."/>
            <person name="Hellsten U."/>
            <person name="Lyons J.B."/>
            <person name="Simakov O."/>
            <person name="Putnam N."/>
            <person name="Stites J."/>
            <person name="Kuroki Y."/>
            <person name="Tanaka T."/>
            <person name="Michiue T."/>
            <person name="Watanabe M."/>
            <person name="Bogdanovic O."/>
            <person name="Lister R."/>
            <person name="Georgiou G."/>
            <person name="Paranjpe S.S."/>
            <person name="van Kruijsbergen I."/>
            <person name="Shu S."/>
            <person name="Carlson J."/>
            <person name="Kinoshita T."/>
            <person name="Ohta Y."/>
            <person name="Mawaribuchi S."/>
            <person name="Jenkins J."/>
            <person name="Grimwood J."/>
            <person name="Schmutz J."/>
            <person name="Mitros T."/>
            <person name="Mozaffari S.V."/>
            <person name="Suzuki Y."/>
            <person name="Haramoto Y."/>
            <person name="Yamamoto T.S."/>
            <person name="Takagi C."/>
            <person name="Heald R."/>
            <person name="Miller K."/>
            <person name="Haudenschild C."/>
            <person name="Kitzman J."/>
            <person name="Nakayama T."/>
            <person name="Izutsu Y."/>
            <person name="Robert J."/>
            <person name="Fortriede J."/>
            <person name="Burns K."/>
            <person name="Lotay V."/>
            <person name="Karimi K."/>
            <person name="Yasuoka Y."/>
            <person name="Dichmann D.S."/>
            <person name="Flajnik M.F."/>
            <person name="Houston D.W."/>
            <person name="Shendure J."/>
            <person name="DuPasquier L."/>
            <person name="Vize P.D."/>
            <person name="Zorn A.M."/>
            <person name="Ito M."/>
            <person name="Marcotte E.M."/>
            <person name="Wallingford J.B."/>
            <person name="Ito Y."/>
            <person name="Asashima M."/>
            <person name="Ueno N."/>
            <person name="Matsuda Y."/>
            <person name="Veenstra G.J."/>
            <person name="Fujiyama A."/>
            <person name="Harland R.M."/>
            <person name="Taira M."/>
            <person name="Rokhsar D.S."/>
        </authorList>
    </citation>
    <scope>NUCLEOTIDE SEQUENCE [LARGE SCALE GENOMIC DNA]</scope>
    <source>
        <strain evidence="18">J</strain>
    </source>
</reference>
<feature type="binding site" evidence="14">
    <location>
        <position position="256"/>
    </location>
    <ligand>
        <name>Zn(2+)</name>
        <dbReference type="ChEBI" id="CHEBI:29105"/>
        <label>2</label>
        <note>catalytic</note>
    </ligand>
</feature>
<feature type="binding site" evidence="13">
    <location>
        <position position="242"/>
    </location>
    <ligand>
        <name>Zn(2+)</name>
        <dbReference type="ChEBI" id="CHEBI:29105"/>
        <label>2</label>
        <note>catalytic</note>
    </ligand>
</feature>
<evidence type="ECO:0000256" key="1">
    <source>
        <dbReference type="ARBA" id="ARBA00010370"/>
    </source>
</evidence>
<evidence type="ECO:0000259" key="16">
    <source>
        <dbReference type="SMART" id="SM00235"/>
    </source>
</evidence>
<dbReference type="Pfam" id="PF00413">
    <property type="entry name" value="Peptidase_M10"/>
    <property type="match status" value="1"/>
</dbReference>
<keyword evidence="11" id="KW-1015">Disulfide bond</keyword>
<name>A0A974HVU2_XENLA</name>
<comment type="similarity">
    <text evidence="1">Belongs to the peptidase M10A family.</text>
</comment>
<keyword evidence="10" id="KW-0865">Zymogen</keyword>
<evidence type="ECO:0000256" key="8">
    <source>
        <dbReference type="ARBA" id="ARBA00022837"/>
    </source>
</evidence>
<evidence type="ECO:0000256" key="7">
    <source>
        <dbReference type="ARBA" id="ARBA00022833"/>
    </source>
</evidence>
<accession>A0A974HVU2</accession>
<dbReference type="Gene3D" id="3.40.390.10">
    <property type="entry name" value="Collagenase (Catalytic Domain)"/>
    <property type="match status" value="1"/>
</dbReference>
<sequence length="510" mass="58480">MSNLSGACKIHLKMEAAIPSLFFLLVIAGLCLCNDYISEETLQTAQVFLEKYGYLEETTKQHNGKQLASAVREFQWLSHLPVSGQLDTITVQQMVQPRCGMKDIESLELVKSHHHGQQRRKRYTSKNKKWYKRHLTYQIVNWPWYLSKHQVRQAVKAAFQLWSNVSSLTFSEALRDPADIRLAFYEGDHNDGAGNAFDGPGGALAHAFFPRRGEAHFDSAEHWSLDGKGRNLFVVLAHEIGHTLGLQHSSFKNALMSPYYKKLNKDYVLNFDDVLAIQNLYGAPPSGNLVQLPGKQFVFFQDWSPESHEDSGIKQFSYCHSIFDAITWDLKQTLYIFKGRHFWTVSLDCKISPPQTLQKRWKKLPSYVEAAVVSGLDGKFYFFKGGRCWRYNDSMLEEGFPQKCSMNGLPHRPDTALYFQPLGHLVIFKGSKYYVVNEESLTVEPYYPRSLQDWKGVPANSHSVLTHHNGAVYFFKGDKYWLFDQNKLKVTTSGKWAEDLSWIGCKKDAT</sequence>
<feature type="binding site" evidence="14">
    <location>
        <position position="416"/>
    </location>
    <ligand>
        <name>Ca(2+)</name>
        <dbReference type="ChEBI" id="CHEBI:29108"/>
        <label>5</label>
    </ligand>
</feature>
<dbReference type="InterPro" id="IPR036375">
    <property type="entry name" value="Hemopexin-like_dom_sf"/>
</dbReference>
<dbReference type="CDD" id="cd00094">
    <property type="entry name" value="HX"/>
    <property type="match status" value="1"/>
</dbReference>
<organism evidence="17 18">
    <name type="scientific">Xenopus laevis</name>
    <name type="common">African clawed frog</name>
    <dbReference type="NCBI Taxonomy" id="8355"/>
    <lineage>
        <taxon>Eukaryota</taxon>
        <taxon>Metazoa</taxon>
        <taxon>Chordata</taxon>
        <taxon>Craniata</taxon>
        <taxon>Vertebrata</taxon>
        <taxon>Euteleostomi</taxon>
        <taxon>Amphibia</taxon>
        <taxon>Batrachia</taxon>
        <taxon>Anura</taxon>
        <taxon>Pipoidea</taxon>
        <taxon>Pipidae</taxon>
        <taxon>Xenopodinae</taxon>
        <taxon>Xenopus</taxon>
        <taxon>Xenopus</taxon>
    </lineage>
</organism>
<keyword evidence="8 14" id="KW-0106">Calcium</keyword>
<feature type="binding site" evidence="14">
    <location>
        <position position="206"/>
    </location>
    <ligand>
        <name>Zn(2+)</name>
        <dbReference type="ChEBI" id="CHEBI:29105"/>
        <label>1</label>
    </ligand>
</feature>
<evidence type="ECO:0000313" key="17">
    <source>
        <dbReference type="EMBL" id="OCT92252.1"/>
    </source>
</evidence>
<dbReference type="CDD" id="cd04278">
    <property type="entry name" value="ZnMc_MMP"/>
    <property type="match status" value="1"/>
</dbReference>
<evidence type="ECO:0000256" key="6">
    <source>
        <dbReference type="ARBA" id="ARBA00022801"/>
    </source>
</evidence>
<feature type="binding site" evidence="14">
    <location>
        <position position="189"/>
    </location>
    <ligand>
        <name>Zn(2+)</name>
        <dbReference type="ChEBI" id="CHEBI:29105"/>
        <label>1</label>
    </ligand>
</feature>
<dbReference type="SUPFAM" id="SSF55486">
    <property type="entry name" value="Metalloproteases ('zincins'), catalytic domain"/>
    <property type="match status" value="1"/>
</dbReference>
<dbReference type="AlphaFoldDB" id="A0A974HVU2"/>
<feature type="binding site" evidence="14">
    <location>
        <position position="199"/>
    </location>
    <ligand>
        <name>Ca(2+)</name>
        <dbReference type="ChEBI" id="CHEBI:29108"/>
        <label>3</label>
    </ligand>
</feature>
<keyword evidence="7 13" id="KW-0862">Zinc</keyword>
<feature type="repeat" description="Hemopexin" evidence="15">
    <location>
        <begin position="458"/>
        <end position="505"/>
    </location>
</feature>
<feature type="binding site" evidence="14">
    <location>
        <position position="371"/>
    </location>
    <ligand>
        <name>Ca(2+)</name>
        <dbReference type="ChEBI" id="CHEBI:29108"/>
        <label>5</label>
    </ligand>
</feature>
<dbReference type="SUPFAM" id="SSF50923">
    <property type="entry name" value="Hemopexin-like domain"/>
    <property type="match status" value="1"/>
</dbReference>
<evidence type="ECO:0000256" key="15">
    <source>
        <dbReference type="PROSITE-ProRule" id="PRU01011"/>
    </source>
</evidence>
<feature type="binding site" evidence="14">
    <location>
        <position position="464"/>
    </location>
    <ligand>
        <name>Ca(2+)</name>
        <dbReference type="ChEBI" id="CHEBI:29108"/>
        <label>5</label>
    </ligand>
</feature>
<feature type="binding site" evidence="14">
    <location>
        <position position="218"/>
    </location>
    <ligand>
        <name>Ca(2+)</name>
        <dbReference type="ChEBI" id="CHEBI:29108"/>
        <label>3</label>
    </ligand>
</feature>
<dbReference type="InterPro" id="IPR018486">
    <property type="entry name" value="Hemopexin_CS"/>
</dbReference>
<feature type="repeat" description="Hemopexin" evidence="15">
    <location>
        <begin position="365"/>
        <end position="421"/>
    </location>
</feature>
<keyword evidence="9" id="KW-0482">Metalloprotease</keyword>
<dbReference type="GO" id="GO:0006508">
    <property type="term" value="P:proteolysis"/>
    <property type="evidence" value="ECO:0007669"/>
    <property type="project" value="UniProtKB-KW"/>
</dbReference>
<keyword evidence="4" id="KW-0732">Signal</keyword>
<dbReference type="PANTHER" id="PTHR10201">
    <property type="entry name" value="MATRIX METALLOPROTEINASE"/>
    <property type="match status" value="1"/>
</dbReference>
<evidence type="ECO:0000256" key="9">
    <source>
        <dbReference type="ARBA" id="ARBA00023049"/>
    </source>
</evidence>
<dbReference type="Proteomes" id="UP000694892">
    <property type="component" value="Chromosome 2S"/>
</dbReference>
<dbReference type="PROSITE" id="PS51642">
    <property type="entry name" value="HEMOPEXIN_2"/>
    <property type="match status" value="3"/>
</dbReference>
<feature type="binding site" evidence="13">
    <location>
        <position position="238"/>
    </location>
    <ligand>
        <name>Zn(2+)</name>
        <dbReference type="ChEBI" id="CHEBI:29105"/>
        <label>2</label>
        <note>catalytic</note>
    </ligand>
</feature>
<dbReference type="SMART" id="SM00235">
    <property type="entry name" value="ZnMc"/>
    <property type="match status" value="1"/>
</dbReference>
<proteinExistence type="inferred from homology"/>
<evidence type="ECO:0000256" key="11">
    <source>
        <dbReference type="ARBA" id="ARBA00023157"/>
    </source>
</evidence>
<dbReference type="PANTHER" id="PTHR10201:SF298">
    <property type="entry name" value="MATRIX METALLOPROTEINASE-28"/>
    <property type="match status" value="1"/>
</dbReference>
<evidence type="ECO:0000256" key="13">
    <source>
        <dbReference type="PIRSR" id="PIRSR001191-2"/>
    </source>
</evidence>
<dbReference type="PRINTS" id="PR00138">
    <property type="entry name" value="MATRIXIN"/>
</dbReference>
<feature type="active site" evidence="12">
    <location>
        <position position="239"/>
    </location>
</feature>
<keyword evidence="2" id="KW-0645">Protease</keyword>
<dbReference type="InterPro" id="IPR024079">
    <property type="entry name" value="MetalloPept_cat_dom_sf"/>
</dbReference>
<evidence type="ECO:0000256" key="10">
    <source>
        <dbReference type="ARBA" id="ARBA00023145"/>
    </source>
</evidence>
<dbReference type="SMART" id="SM00120">
    <property type="entry name" value="HX"/>
    <property type="match status" value="4"/>
</dbReference>
<protein>
    <recommendedName>
        <fullName evidence="16">Peptidase metallopeptidase domain-containing protein</fullName>
    </recommendedName>
</protein>
<dbReference type="GO" id="GO:0008270">
    <property type="term" value="F:zinc ion binding"/>
    <property type="evidence" value="ECO:0007669"/>
    <property type="project" value="InterPro"/>
</dbReference>
<feature type="binding site" evidence="14">
    <location>
        <position position="326"/>
    </location>
    <ligand>
        <name>Ca(2+)</name>
        <dbReference type="ChEBI" id="CHEBI:29108"/>
        <label>5</label>
    </ligand>
</feature>
<dbReference type="Pfam" id="PF01471">
    <property type="entry name" value="PG_binding_1"/>
    <property type="match status" value="1"/>
</dbReference>
<feature type="binding site" evidence="13">
    <location>
        <position position="248"/>
    </location>
    <ligand>
        <name>Zn(2+)</name>
        <dbReference type="ChEBI" id="CHEBI:29105"/>
        <label>2</label>
        <note>catalytic</note>
    </ligand>
</feature>
<feature type="binding site" evidence="14">
    <location>
        <position position="198"/>
    </location>
    <ligand>
        <name>Ca(2+)</name>
        <dbReference type="ChEBI" id="CHEBI:29108"/>
        <label>3</label>
    </ligand>
</feature>
<feature type="binding site" evidence="14">
    <location>
        <position position="221"/>
    </location>
    <ligand>
        <name>Ca(2+)</name>
        <dbReference type="ChEBI" id="CHEBI:29108"/>
        <label>3</label>
    </ligand>
</feature>
<evidence type="ECO:0000256" key="4">
    <source>
        <dbReference type="ARBA" id="ARBA00022729"/>
    </source>
</evidence>
<comment type="cofactor">
    <cofactor evidence="14">
        <name>Zn(2+)</name>
        <dbReference type="ChEBI" id="CHEBI:29105"/>
    </cofactor>
    <text evidence="14">Binds 2 Zn(2+) ions per subunit.</text>
</comment>
<dbReference type="InterPro" id="IPR001818">
    <property type="entry name" value="Pept_M10_metallopeptidase"/>
</dbReference>
<dbReference type="GO" id="GO:0030574">
    <property type="term" value="P:collagen catabolic process"/>
    <property type="evidence" value="ECO:0007669"/>
    <property type="project" value="TreeGrafter"/>
</dbReference>
<dbReference type="InterPro" id="IPR002477">
    <property type="entry name" value="Peptidoglycan-bd-like"/>
</dbReference>
<dbReference type="Pfam" id="PF00045">
    <property type="entry name" value="Hemopexin"/>
    <property type="match status" value="3"/>
</dbReference>
<evidence type="ECO:0000256" key="3">
    <source>
        <dbReference type="ARBA" id="ARBA00022723"/>
    </source>
</evidence>
<dbReference type="GO" id="GO:0005615">
    <property type="term" value="C:extracellular space"/>
    <property type="evidence" value="ECO:0007669"/>
    <property type="project" value="TreeGrafter"/>
</dbReference>
<keyword evidence="3 13" id="KW-0479">Metal-binding</keyword>
<dbReference type="EMBL" id="CM004469">
    <property type="protein sequence ID" value="OCT92252.1"/>
    <property type="molecule type" value="Genomic_DNA"/>
</dbReference>
<evidence type="ECO:0000256" key="12">
    <source>
        <dbReference type="PIRSR" id="PIRSR001191-1"/>
    </source>
</evidence>
<keyword evidence="5" id="KW-0677">Repeat</keyword>
<dbReference type="FunFam" id="3.40.390.10:FF:000021">
    <property type="entry name" value="Matrix metallopeptidase 28"/>
    <property type="match status" value="1"/>
</dbReference>
<dbReference type="InterPro" id="IPR018487">
    <property type="entry name" value="Hemopexin-like_repeat"/>
</dbReference>
<feature type="binding site" evidence="14">
    <location>
        <position position="216"/>
    </location>
    <ligand>
        <name>Zn(2+)</name>
        <dbReference type="ChEBI" id="CHEBI:29105"/>
        <label>1</label>
    </ligand>
</feature>
<dbReference type="InterPro" id="IPR036365">
    <property type="entry name" value="PGBD-like_sf"/>
</dbReference>
<feature type="domain" description="Peptidase metallopeptidase" evidence="16">
    <location>
        <begin position="126"/>
        <end position="283"/>
    </location>
</feature>
<dbReference type="PIRSF" id="PIRSF001191">
    <property type="entry name" value="Peptidase_M10A_matrix"/>
    <property type="match status" value="1"/>
</dbReference>
<gene>
    <name evidence="17" type="ORF">XELAEV_18015307mg</name>
</gene>
<evidence type="ECO:0000256" key="5">
    <source>
        <dbReference type="ARBA" id="ARBA00022737"/>
    </source>
</evidence>
<feature type="binding site" evidence="14">
    <location>
        <position position="221"/>
    </location>
    <ligand>
        <name>Ca(2+)</name>
        <dbReference type="ChEBI" id="CHEBI:29108"/>
        <label>1</label>
    </ligand>
</feature>
<feature type="repeat" description="Hemopexin" evidence="15">
    <location>
        <begin position="320"/>
        <end position="364"/>
    </location>
</feature>
<keyword evidence="6" id="KW-0378">Hydrolase</keyword>
<evidence type="ECO:0000256" key="14">
    <source>
        <dbReference type="PIRSR" id="PIRSR621190-2"/>
    </source>
</evidence>
<feature type="binding site" evidence="14">
    <location>
        <position position="191"/>
    </location>
    <ligand>
        <name>Zn(2+)</name>
        <dbReference type="ChEBI" id="CHEBI:29105"/>
        <label>1</label>
    </ligand>
</feature>
<dbReference type="PROSITE" id="PS00024">
    <property type="entry name" value="HEMOPEXIN"/>
    <property type="match status" value="1"/>
</dbReference>
<comment type="cofactor">
    <cofactor evidence="14">
        <name>Ca(2+)</name>
        <dbReference type="ChEBI" id="CHEBI:29108"/>
    </cofactor>
    <text evidence="14">Can bind about 5 Ca(2+) ions per subunit.</text>
</comment>
<evidence type="ECO:0000256" key="2">
    <source>
        <dbReference type="ARBA" id="ARBA00022670"/>
    </source>
</evidence>
<dbReference type="InterPro" id="IPR000585">
    <property type="entry name" value="Hemopexin-like_dom"/>
</dbReference>
<dbReference type="GO" id="GO:0030198">
    <property type="term" value="P:extracellular matrix organization"/>
    <property type="evidence" value="ECO:0007669"/>
    <property type="project" value="TreeGrafter"/>
</dbReference>
<dbReference type="OMA" id="TLRQEPY"/>
<dbReference type="SUPFAM" id="SSF47090">
    <property type="entry name" value="PGBD-like"/>
    <property type="match status" value="1"/>
</dbReference>